<dbReference type="Pfam" id="PF01547">
    <property type="entry name" value="SBP_bac_1"/>
    <property type="match status" value="1"/>
</dbReference>
<dbReference type="GO" id="GO:0015768">
    <property type="term" value="P:maltose transport"/>
    <property type="evidence" value="ECO:0007669"/>
    <property type="project" value="TreeGrafter"/>
</dbReference>
<feature type="chain" id="PRO_5038431677" evidence="4">
    <location>
        <begin position="22"/>
        <end position="409"/>
    </location>
</feature>
<dbReference type="AlphaFoldDB" id="A0A844BYV4"/>
<dbReference type="Gene3D" id="3.40.190.10">
    <property type="entry name" value="Periplasmic binding protein-like II"/>
    <property type="match status" value="1"/>
</dbReference>
<dbReference type="RefSeq" id="WP_153832285.1">
    <property type="nucleotide sequence ID" value="NZ_WJQT01000007.1"/>
</dbReference>
<evidence type="ECO:0000256" key="2">
    <source>
        <dbReference type="ARBA" id="ARBA00022448"/>
    </source>
</evidence>
<evidence type="ECO:0000256" key="4">
    <source>
        <dbReference type="SAM" id="SignalP"/>
    </source>
</evidence>
<dbReference type="GO" id="GO:1901982">
    <property type="term" value="F:maltose binding"/>
    <property type="evidence" value="ECO:0007669"/>
    <property type="project" value="TreeGrafter"/>
</dbReference>
<dbReference type="Proteomes" id="UP000440066">
    <property type="component" value="Unassembled WGS sequence"/>
</dbReference>
<name>A0A844BYV4_9LACT</name>
<dbReference type="GO" id="GO:0055052">
    <property type="term" value="C:ATP-binding cassette (ABC) transporter complex, substrate-binding subunit-containing"/>
    <property type="evidence" value="ECO:0007669"/>
    <property type="project" value="TreeGrafter"/>
</dbReference>
<evidence type="ECO:0000256" key="1">
    <source>
        <dbReference type="ARBA" id="ARBA00008520"/>
    </source>
</evidence>
<accession>A0A844BYV4</accession>
<evidence type="ECO:0000313" key="6">
    <source>
        <dbReference type="Proteomes" id="UP000440066"/>
    </source>
</evidence>
<dbReference type="PANTHER" id="PTHR30061">
    <property type="entry name" value="MALTOSE-BINDING PERIPLASMIC PROTEIN"/>
    <property type="match status" value="1"/>
</dbReference>
<comment type="caution">
    <text evidence="5">The sequence shown here is derived from an EMBL/GenBank/DDBJ whole genome shotgun (WGS) entry which is preliminary data.</text>
</comment>
<sequence>MKRWKLGVASLASLLTLSTFGQVITNPIEVSAQDKVQIRFSTWDSQSNLDQQQALVDAFNSSQDEIEVLLEGLGGDYDTRITAGMGAGDAPDVMYMWNYPQYSGGLEQLDAYIEAEGEAYKDNFYETTWNYNSIDDTIYGIPVGFTTHALYYNKDLFDAAGVEYPTNEWTWADVATASEQIANLEGNVYGYIMPGKPDPYDFEMYLWSNGATYSNEDGETDGSVNSPEAVEVLETFQQMLVNGEATTSESWGTDEFESQTAAMVVSGAWDIGSFAEAGINYGVAPIPGFNDKESVSVLSSSGLAISVDSEHKEEAWEFIKYWTNEEANLYRIEYELPVLKSVVESEGLEDDEVRGVFYEMLERSEAYGPSSFVIENWSDFSEKLSYAFELAFNPTTLSDPTEALNSVVE</sequence>
<evidence type="ECO:0000313" key="5">
    <source>
        <dbReference type="EMBL" id="MRJ47199.1"/>
    </source>
</evidence>
<feature type="signal peptide" evidence="4">
    <location>
        <begin position="1"/>
        <end position="21"/>
    </location>
</feature>
<dbReference type="GO" id="GO:0042956">
    <property type="term" value="P:maltodextrin transmembrane transport"/>
    <property type="evidence" value="ECO:0007669"/>
    <property type="project" value="TreeGrafter"/>
</dbReference>
<proteinExistence type="inferred from homology"/>
<dbReference type="EMBL" id="WJQT01000007">
    <property type="protein sequence ID" value="MRJ47199.1"/>
    <property type="molecule type" value="Genomic_DNA"/>
</dbReference>
<organism evidence="5 6">
    <name type="scientific">Fundicoccus ignavus</name>
    <dbReference type="NCBI Taxonomy" id="2664442"/>
    <lineage>
        <taxon>Bacteria</taxon>
        <taxon>Bacillati</taxon>
        <taxon>Bacillota</taxon>
        <taxon>Bacilli</taxon>
        <taxon>Lactobacillales</taxon>
        <taxon>Aerococcaceae</taxon>
        <taxon>Fundicoccus</taxon>
    </lineage>
</organism>
<comment type="similarity">
    <text evidence="1">Belongs to the bacterial solute-binding protein 1 family.</text>
</comment>
<dbReference type="PANTHER" id="PTHR30061:SF50">
    <property type="entry name" value="MALTOSE_MALTODEXTRIN-BINDING PERIPLASMIC PROTEIN"/>
    <property type="match status" value="1"/>
</dbReference>
<keyword evidence="3 4" id="KW-0732">Signal</keyword>
<gene>
    <name evidence="5" type="ORF">GF867_06445</name>
</gene>
<dbReference type="InterPro" id="IPR006059">
    <property type="entry name" value="SBP"/>
</dbReference>
<protein>
    <submittedName>
        <fullName evidence="5">Extracellular solute-binding protein</fullName>
    </submittedName>
</protein>
<keyword evidence="2" id="KW-0813">Transport</keyword>
<evidence type="ECO:0000256" key="3">
    <source>
        <dbReference type="ARBA" id="ARBA00022729"/>
    </source>
</evidence>
<dbReference type="SUPFAM" id="SSF53850">
    <property type="entry name" value="Periplasmic binding protein-like II"/>
    <property type="match status" value="1"/>
</dbReference>
<reference evidence="5 6" key="1">
    <citation type="submission" date="2019-11" db="EMBL/GenBank/DDBJ databases">
        <title>Characterisation of Fundicoccus ignavus gen. nov. sp. nov., a novel genus of the family Aerococcaceae from bulk tank milk.</title>
        <authorList>
            <person name="Siebert A."/>
            <person name="Huptas C."/>
            <person name="Wenning M."/>
            <person name="Scherer S."/>
            <person name="Doll E.V."/>
        </authorList>
    </citation>
    <scope>NUCLEOTIDE SEQUENCE [LARGE SCALE GENOMIC DNA]</scope>
    <source>
        <strain evidence="5 6">DSM 109652</strain>
    </source>
</reference>
<dbReference type="CDD" id="cd13585">
    <property type="entry name" value="PBP2_TMBP_like"/>
    <property type="match status" value="1"/>
</dbReference>